<reference evidence="1" key="2">
    <citation type="submission" date="2021-08" db="EMBL/GenBank/DDBJ databases">
        <authorList>
            <person name="Tani A."/>
            <person name="Ola A."/>
            <person name="Ogura Y."/>
            <person name="Katsura K."/>
            <person name="Hayashi T."/>
        </authorList>
    </citation>
    <scope>NUCLEOTIDE SEQUENCE</scope>
    <source>
        <strain evidence="1">DSM 17168</strain>
    </source>
</reference>
<dbReference type="SUPFAM" id="SSF52266">
    <property type="entry name" value="SGNH hydrolase"/>
    <property type="match status" value="1"/>
</dbReference>
<sequence>MALVLLGGPALAGSACTGTGVMLRDVAALPATGAHLADRHPVRVLAIGSSSTEGIGASSPVRAYPHQLEEDLTQAWREAPVAVVNAGIGGETADQTLLRLEATLAQPVKPSLVIWQVGTNDAVRGGDEGRFRTLLERGIALVRAAGSDLILVDQQFYPAIPDRVRYERFVGLVAATAAENEVPVFSRYALMKEWGRQDPALLTSMLSADGFHMGDRGYDCLAEALSRVIVKAAAPAPAGAAVARAKRPALPGLPTTRKG</sequence>
<evidence type="ECO:0000313" key="2">
    <source>
        <dbReference type="Proteomes" id="UP001055153"/>
    </source>
</evidence>
<dbReference type="EMBL" id="BPQQ01000098">
    <property type="protein sequence ID" value="GJE04021.1"/>
    <property type="molecule type" value="Genomic_DNA"/>
</dbReference>
<evidence type="ECO:0008006" key="3">
    <source>
        <dbReference type="Google" id="ProtNLM"/>
    </source>
</evidence>
<comment type="caution">
    <text evidence="1">The sequence shown here is derived from an EMBL/GenBank/DDBJ whole genome shotgun (WGS) entry which is preliminary data.</text>
</comment>
<dbReference type="InterPro" id="IPR057572">
    <property type="entry name" value="NonGDSL"/>
</dbReference>
<dbReference type="InterPro" id="IPR051532">
    <property type="entry name" value="Ester_Hydrolysis_Enzymes"/>
</dbReference>
<proteinExistence type="predicted"/>
<dbReference type="Proteomes" id="UP001055153">
    <property type="component" value="Unassembled WGS sequence"/>
</dbReference>
<protein>
    <recommendedName>
        <fullName evidence="3">SGNH hydrolase-type esterase domain-containing protein</fullName>
    </recommendedName>
</protein>
<dbReference type="PANTHER" id="PTHR30383">
    <property type="entry name" value="THIOESTERASE 1/PROTEASE 1/LYSOPHOSPHOLIPASE L1"/>
    <property type="match status" value="1"/>
</dbReference>
<name>A0ABQ4SP10_9HYPH</name>
<reference evidence="1" key="1">
    <citation type="journal article" date="2021" name="Front. Microbiol.">
        <title>Comprehensive Comparative Genomics and Phenotyping of Methylobacterium Species.</title>
        <authorList>
            <person name="Alessa O."/>
            <person name="Ogura Y."/>
            <person name="Fujitani Y."/>
            <person name="Takami H."/>
            <person name="Hayashi T."/>
            <person name="Sahin N."/>
            <person name="Tani A."/>
        </authorList>
    </citation>
    <scope>NUCLEOTIDE SEQUENCE</scope>
    <source>
        <strain evidence="1">DSM 17168</strain>
    </source>
</reference>
<dbReference type="InterPro" id="IPR036514">
    <property type="entry name" value="SGNH_hydro_sf"/>
</dbReference>
<dbReference type="Gene3D" id="3.40.50.1110">
    <property type="entry name" value="SGNH hydrolase"/>
    <property type="match status" value="1"/>
</dbReference>
<evidence type="ECO:0000313" key="1">
    <source>
        <dbReference type="EMBL" id="GJE04021.1"/>
    </source>
</evidence>
<dbReference type="CDD" id="cd00229">
    <property type="entry name" value="SGNH_hydrolase"/>
    <property type="match status" value="1"/>
</dbReference>
<gene>
    <name evidence="1" type="ORF">GMJLKIPL_5981</name>
</gene>
<organism evidence="1 2">
    <name type="scientific">Methylobacterium isbiliense</name>
    <dbReference type="NCBI Taxonomy" id="315478"/>
    <lineage>
        <taxon>Bacteria</taxon>
        <taxon>Pseudomonadati</taxon>
        <taxon>Pseudomonadota</taxon>
        <taxon>Alphaproteobacteria</taxon>
        <taxon>Hyphomicrobiales</taxon>
        <taxon>Methylobacteriaceae</taxon>
        <taxon>Methylobacterium</taxon>
    </lineage>
</organism>
<accession>A0ABQ4SP10</accession>
<dbReference type="PANTHER" id="PTHR30383:SF5">
    <property type="entry name" value="SGNH HYDROLASE-TYPE ESTERASE DOMAIN-CONTAINING PROTEIN"/>
    <property type="match status" value="1"/>
</dbReference>
<keyword evidence="2" id="KW-1185">Reference proteome</keyword>
<dbReference type="Pfam" id="PF25182">
    <property type="entry name" value="NonGDSL"/>
    <property type="match status" value="1"/>
</dbReference>